<accession>H8XTW7</accession>
<dbReference type="Proteomes" id="UP000007599">
    <property type="component" value="Chromosome I"/>
</dbReference>
<keyword evidence="1" id="KW-0472">Membrane</keyword>
<protein>
    <submittedName>
        <fullName evidence="2">Uncharacterized protein</fullName>
    </submittedName>
</protein>
<dbReference type="RefSeq" id="WP_014388816.1">
    <property type="nucleotide sequence ID" value="NC_017025.1"/>
</dbReference>
<feature type="transmembrane region" description="Helical" evidence="1">
    <location>
        <begin position="12"/>
        <end position="29"/>
    </location>
</feature>
<dbReference type="OrthoDB" id="1447878at2"/>
<dbReference type="STRING" id="1094466.KQS_08810"/>
<proteinExistence type="predicted"/>
<evidence type="ECO:0000256" key="1">
    <source>
        <dbReference type="SAM" id="Phobius"/>
    </source>
</evidence>
<reference evidence="3" key="2">
    <citation type="submission" date="2012-03" db="EMBL/GenBank/DDBJ databases">
        <title>Complete genome sequence of Flavobacterium indicum GPTSA100-9T, isolated from warm spring water.</title>
        <authorList>
            <person name="Barbier P."/>
            <person name="Houel A."/>
            <person name="Loux V."/>
            <person name="Poulain J."/>
            <person name="Bernardet J.-F."/>
            <person name="Touchon M."/>
            <person name="Duchaud E."/>
        </authorList>
    </citation>
    <scope>NUCLEOTIDE SEQUENCE [LARGE SCALE GENOMIC DNA]</scope>
    <source>
        <strain evidence="3">DSM 17447 / CIP 109464 / GPTSA100-9</strain>
    </source>
</reference>
<evidence type="ECO:0000313" key="3">
    <source>
        <dbReference type="Proteomes" id="UP000007599"/>
    </source>
</evidence>
<keyword evidence="3" id="KW-1185">Reference proteome</keyword>
<evidence type="ECO:0000313" key="2">
    <source>
        <dbReference type="EMBL" id="CCG53697.1"/>
    </source>
</evidence>
<reference evidence="2 3" key="1">
    <citation type="journal article" date="2012" name="J. Bacteriol.">
        <title>Complete Genome Sequence of Flavobacterium indicum GPSTA100-9T, Isolated from Warm Spring Water.</title>
        <authorList>
            <person name="Barbier P."/>
            <person name="Houel A."/>
            <person name="Loux V."/>
            <person name="Poulain J."/>
            <person name="Bernardet J.F."/>
            <person name="Touchon M."/>
            <person name="Duchaud E."/>
        </authorList>
    </citation>
    <scope>NUCLEOTIDE SEQUENCE [LARGE SCALE GENOMIC DNA]</scope>
    <source>
        <strain evidence="3">DSM 17447 / CIP 109464 / GPTSA100-9</strain>
    </source>
</reference>
<feature type="transmembrane region" description="Helical" evidence="1">
    <location>
        <begin position="35"/>
        <end position="56"/>
    </location>
</feature>
<dbReference type="PATRIC" id="fig|1094466.5.peg.1725"/>
<keyword evidence="1" id="KW-0812">Transmembrane</keyword>
<organism evidence="2 3">
    <name type="scientific">Flavobacterium indicum (strain DSM 17447 / CIP 109464 / GPTSA100-9)</name>
    <dbReference type="NCBI Taxonomy" id="1094466"/>
    <lineage>
        <taxon>Bacteria</taxon>
        <taxon>Pseudomonadati</taxon>
        <taxon>Bacteroidota</taxon>
        <taxon>Flavobacteriia</taxon>
        <taxon>Flavobacteriales</taxon>
        <taxon>Flavobacteriaceae</taxon>
        <taxon>Flavobacterium</taxon>
    </lineage>
</organism>
<dbReference type="HOGENOM" id="CLU_1445001_0_0_10"/>
<name>H8XTW7_FLAIG</name>
<dbReference type="EMBL" id="HE774682">
    <property type="protein sequence ID" value="CCG53697.1"/>
    <property type="molecule type" value="Genomic_DNA"/>
</dbReference>
<keyword evidence="1" id="KW-1133">Transmembrane helix</keyword>
<dbReference type="AlphaFoldDB" id="H8XTW7"/>
<sequence length="193" mass="22224">MKLTENQKKTILYFIIGTVIIVSLFMFSLEDKDKTIVNFFTLFGTFASIFGLWIAYIQIISLKLTNEQTKIAVENSLNKINQLLSISELSKAIKIIQEIQTSNINGKHEVALIRMKDLKSILIQIKYNSELNIYTETNIYNQNITDISIDINNLNDFLIGRKKGLNFSKLNSNLEELSTTITEFENKLKFEVK</sequence>
<gene>
    <name evidence="2" type="ordered locus">KQS_08810</name>
</gene>
<dbReference type="KEGG" id="fin:KQS_08810"/>